<evidence type="ECO:0000313" key="1">
    <source>
        <dbReference type="Proteomes" id="UP000887576"/>
    </source>
</evidence>
<reference evidence="2" key="1">
    <citation type="submission" date="2022-11" db="UniProtKB">
        <authorList>
            <consortium name="WormBaseParasite"/>
        </authorList>
    </citation>
    <scope>IDENTIFICATION</scope>
</reference>
<evidence type="ECO:0000313" key="2">
    <source>
        <dbReference type="WBParaSite" id="JU765_v2.g20406.t1"/>
    </source>
</evidence>
<sequence>MDLRDENEKLNDRENYRRYAVPTRSYDDSLSSHHGSSSGINGDISSSIPLLSGHHGNLNDSIQCLQTDEIEINLDEQSDIEEKNQILNDLRKEKEKLDLATNCYNNSDEPQDYVTMKPIHKIKPFTFNDKNDGFKDIDEDSDGNSKVLQPPPLPIHRTIPKSDSIQSKQSTTNKTNTPTTKLYDNPNDDTLSNVTSNGLDD</sequence>
<organism evidence="1 2">
    <name type="scientific">Panagrolaimus sp. JU765</name>
    <dbReference type="NCBI Taxonomy" id="591449"/>
    <lineage>
        <taxon>Eukaryota</taxon>
        <taxon>Metazoa</taxon>
        <taxon>Ecdysozoa</taxon>
        <taxon>Nematoda</taxon>
        <taxon>Chromadorea</taxon>
        <taxon>Rhabditida</taxon>
        <taxon>Tylenchina</taxon>
        <taxon>Panagrolaimomorpha</taxon>
        <taxon>Panagrolaimoidea</taxon>
        <taxon>Panagrolaimidae</taxon>
        <taxon>Panagrolaimus</taxon>
    </lineage>
</organism>
<proteinExistence type="predicted"/>
<name>A0AC34QYI9_9BILA</name>
<dbReference type="WBParaSite" id="JU765_v2.g20406.t1">
    <property type="protein sequence ID" value="JU765_v2.g20406.t1"/>
    <property type="gene ID" value="JU765_v2.g20406"/>
</dbReference>
<protein>
    <submittedName>
        <fullName evidence="2">Uncharacterized protein</fullName>
    </submittedName>
</protein>
<dbReference type="Proteomes" id="UP000887576">
    <property type="component" value="Unplaced"/>
</dbReference>
<accession>A0AC34QYI9</accession>